<feature type="signal peptide" evidence="3">
    <location>
        <begin position="1"/>
        <end position="27"/>
    </location>
</feature>
<sequence length="573" mass="57563">MRHVVSSVTLALGLVGAVVAPAGPAPAAPAAAPVLAAAPKKKCTVEDNRLRELSGLIATSSGYVVINDGTDDASRKRVFYLDAKCKVDKEVRYSGDGPFDTEDLALSPDRKTLWIADTGDNVEKKTRRERVAVWTMPLSGAKQPVLHRLSYPGKEPHDAEALLVGDDNMPLVITKELSGKSEIYTPTVKLKAGGDPEPIPMKKVGEVTLPKTDTENKLGSPGRALVTGAARSPDGSKVVLRTYADAFEFDVAGGDIVKALTTGKPRITPLADPFGEAISYTPDGKLFVTVSDGGTLDDSDPIEILSYTPSTTGVEALPNGGKAETKAAAEKSWLEGLSLDEITYLIAAVGVLGALLVGAGVFGILRSRRKPAPRATAGEPERSGEFPVNGFPSGERPDAPRGGVYGGGQGGVYGGAANGGRPPSGGGRPGGGVYGGAPRGGGRGQGGGRPPGGGVYGGGPAGGGGRGGGVYGAGQGAPGGGTGQGGPARGGPGGGGGQGGSGRGGQGGGYGGGPGGAGYRGQPGGGPRGGGGRAEPPRRGQEPRGARRDDDYDDRGPYGPVSGGGREYRGDRY</sequence>
<dbReference type="GeneID" id="300292721"/>
<keyword evidence="2" id="KW-1133">Transmembrane helix</keyword>
<reference evidence="4 5" key="1">
    <citation type="submission" date="2020-08" db="EMBL/GenBank/DDBJ databases">
        <title>Sequencing the genomes of 1000 actinobacteria strains.</title>
        <authorList>
            <person name="Klenk H.-P."/>
        </authorList>
    </citation>
    <scope>NUCLEOTIDE SEQUENCE [LARGE SCALE GENOMIC DNA]</scope>
    <source>
        <strain evidence="4 5">DSM 43036</strain>
    </source>
</reference>
<gene>
    <name evidence="4" type="ORF">FHU28_002140</name>
</gene>
<evidence type="ECO:0000313" key="4">
    <source>
        <dbReference type="EMBL" id="MBB5112301.1"/>
    </source>
</evidence>
<name>A0ABR6MAA1_MICEC</name>
<accession>A0ABR6MAA1</accession>
<dbReference type="RefSeq" id="WP_184683346.1">
    <property type="nucleotide sequence ID" value="NZ_JACHJC010000001.1"/>
</dbReference>
<evidence type="ECO:0000313" key="5">
    <source>
        <dbReference type="Proteomes" id="UP000618986"/>
    </source>
</evidence>
<keyword evidence="5" id="KW-1185">Reference proteome</keyword>
<feature type="compositionally biased region" description="Gly residues" evidence="1">
    <location>
        <begin position="403"/>
        <end position="533"/>
    </location>
</feature>
<keyword evidence="2" id="KW-0812">Transmembrane</keyword>
<organism evidence="4 5">
    <name type="scientific">Micromonospora echinospora</name>
    <name type="common">Micromonospora purpurea</name>
    <dbReference type="NCBI Taxonomy" id="1877"/>
    <lineage>
        <taxon>Bacteria</taxon>
        <taxon>Bacillati</taxon>
        <taxon>Actinomycetota</taxon>
        <taxon>Actinomycetes</taxon>
        <taxon>Micromonosporales</taxon>
        <taxon>Micromonosporaceae</taxon>
        <taxon>Micromonospora</taxon>
    </lineage>
</organism>
<feature type="region of interest" description="Disordered" evidence="1">
    <location>
        <begin position="372"/>
        <end position="573"/>
    </location>
</feature>
<dbReference type="EMBL" id="JACHJC010000001">
    <property type="protein sequence ID" value="MBB5112301.1"/>
    <property type="molecule type" value="Genomic_DNA"/>
</dbReference>
<proteinExistence type="predicted"/>
<comment type="caution">
    <text evidence="4">The sequence shown here is derived from an EMBL/GenBank/DDBJ whole genome shotgun (WGS) entry which is preliminary data.</text>
</comment>
<evidence type="ECO:0000256" key="3">
    <source>
        <dbReference type="SAM" id="SignalP"/>
    </source>
</evidence>
<dbReference type="SUPFAM" id="SSF63829">
    <property type="entry name" value="Calcium-dependent phosphotriesterase"/>
    <property type="match status" value="1"/>
</dbReference>
<dbReference type="Proteomes" id="UP000618986">
    <property type="component" value="Unassembled WGS sequence"/>
</dbReference>
<feature type="chain" id="PRO_5046422878" evidence="3">
    <location>
        <begin position="28"/>
        <end position="573"/>
    </location>
</feature>
<evidence type="ECO:0000256" key="2">
    <source>
        <dbReference type="SAM" id="Phobius"/>
    </source>
</evidence>
<feature type="transmembrane region" description="Helical" evidence="2">
    <location>
        <begin position="342"/>
        <end position="365"/>
    </location>
</feature>
<keyword evidence="2" id="KW-0472">Membrane</keyword>
<keyword evidence="3" id="KW-0732">Signal</keyword>
<feature type="region of interest" description="Disordered" evidence="1">
    <location>
        <begin position="211"/>
        <end position="230"/>
    </location>
</feature>
<protein>
    <submittedName>
        <fullName evidence="4">Uncharacterized protein</fullName>
    </submittedName>
</protein>
<feature type="compositionally biased region" description="Basic and acidic residues" evidence="1">
    <location>
        <begin position="535"/>
        <end position="556"/>
    </location>
</feature>
<evidence type="ECO:0000256" key="1">
    <source>
        <dbReference type="SAM" id="MobiDB-lite"/>
    </source>
</evidence>